<name>A0ABT7J1I8_9ACTN</name>
<evidence type="ECO:0000259" key="2">
    <source>
        <dbReference type="PROSITE" id="PS51099"/>
    </source>
</evidence>
<proteinExistence type="predicted"/>
<gene>
    <name evidence="3" type="ORF">QNN03_17515</name>
</gene>
<dbReference type="CDD" id="cd05563">
    <property type="entry name" value="PTS_IIB_ascorbate"/>
    <property type="match status" value="1"/>
</dbReference>
<dbReference type="Proteomes" id="UP001241926">
    <property type="component" value="Unassembled WGS sequence"/>
</dbReference>
<reference evidence="3 4" key="1">
    <citation type="submission" date="2023-05" db="EMBL/GenBank/DDBJ databases">
        <title>Streptomyces fuscus sp. nov., a brown-black pigment producing actinomyces isolated from dry sand of Sea duck farm.</title>
        <authorList>
            <person name="Xie J."/>
            <person name="Shen N."/>
        </authorList>
    </citation>
    <scope>NUCLEOTIDE SEQUENCE [LARGE SCALE GENOMIC DNA]</scope>
    <source>
        <strain evidence="3 4">GXMU-J15</strain>
    </source>
</reference>
<keyword evidence="3" id="KW-0762">Sugar transport</keyword>
<dbReference type="SUPFAM" id="SSF52794">
    <property type="entry name" value="PTS system IIB component-like"/>
    <property type="match status" value="1"/>
</dbReference>
<accession>A0ABT7J1I8</accession>
<dbReference type="Gene3D" id="3.40.50.2300">
    <property type="match status" value="1"/>
</dbReference>
<comment type="caution">
    <text evidence="3">The sequence shown here is derived from an EMBL/GenBank/DDBJ whole genome shotgun (WGS) entry which is preliminary data.</text>
</comment>
<dbReference type="GO" id="GO:0016740">
    <property type="term" value="F:transferase activity"/>
    <property type="evidence" value="ECO:0007669"/>
    <property type="project" value="UniProtKB-KW"/>
</dbReference>
<dbReference type="PROSITE" id="PS51099">
    <property type="entry name" value="PTS_EIIB_TYPE_2"/>
    <property type="match status" value="1"/>
</dbReference>
<evidence type="ECO:0000313" key="4">
    <source>
        <dbReference type="Proteomes" id="UP001241926"/>
    </source>
</evidence>
<dbReference type="EC" id="2.7.1.-" evidence="3"/>
<keyword evidence="3" id="KW-0813">Transport</keyword>
<keyword evidence="1 3" id="KW-0808">Transferase</keyword>
<dbReference type="InterPro" id="IPR003501">
    <property type="entry name" value="PTS_EIIB_2/3"/>
</dbReference>
<protein>
    <submittedName>
        <fullName evidence="3">PTS sugar transporter subunit IIB</fullName>
        <ecNumber evidence="3">2.7.1.-</ecNumber>
    </submittedName>
</protein>
<sequence length="93" mass="9521">MKILTVCGMGVGSSIILKMNVEKALRRLGVTADVEVADIGTARGAAATADYIVTSGELAPQLGEVKARIVVIDNLVNVDLIADSLGAALREAG</sequence>
<feature type="domain" description="PTS EIIB type-2" evidence="2">
    <location>
        <begin position="1"/>
        <end position="93"/>
    </location>
</feature>
<evidence type="ECO:0000256" key="1">
    <source>
        <dbReference type="ARBA" id="ARBA00022679"/>
    </source>
</evidence>
<organism evidence="3 4">
    <name type="scientific">Streptomyces fuscus</name>
    <dbReference type="NCBI Taxonomy" id="3048495"/>
    <lineage>
        <taxon>Bacteria</taxon>
        <taxon>Bacillati</taxon>
        <taxon>Actinomycetota</taxon>
        <taxon>Actinomycetes</taxon>
        <taxon>Kitasatosporales</taxon>
        <taxon>Streptomycetaceae</taxon>
        <taxon>Streptomyces</taxon>
    </lineage>
</organism>
<dbReference type="InterPro" id="IPR036095">
    <property type="entry name" value="PTS_EIIB-like_sf"/>
</dbReference>
<evidence type="ECO:0000313" key="3">
    <source>
        <dbReference type="EMBL" id="MDL2078236.1"/>
    </source>
</evidence>
<dbReference type="EMBL" id="JASJUS010000015">
    <property type="protein sequence ID" value="MDL2078236.1"/>
    <property type="molecule type" value="Genomic_DNA"/>
</dbReference>
<dbReference type="Pfam" id="PF02302">
    <property type="entry name" value="PTS_IIB"/>
    <property type="match status" value="1"/>
</dbReference>
<dbReference type="InterPro" id="IPR013011">
    <property type="entry name" value="PTS_EIIB_2"/>
</dbReference>
<keyword evidence="4" id="KW-1185">Reference proteome</keyword>
<dbReference type="RefSeq" id="WP_093719712.1">
    <property type="nucleotide sequence ID" value="NZ_JASJUS010000015.1"/>
</dbReference>